<dbReference type="AlphaFoldDB" id="A0A5N6KY11"/>
<evidence type="ECO:0000256" key="1">
    <source>
        <dbReference type="SAM" id="Coils"/>
    </source>
</evidence>
<accession>A0A5N6KY11</accession>
<dbReference type="SUPFAM" id="SSF56112">
    <property type="entry name" value="Protein kinase-like (PK-like)"/>
    <property type="match status" value="1"/>
</dbReference>
<dbReference type="OrthoDB" id="3645574at2759"/>
<organism evidence="2 3">
    <name type="scientific">Carpinus fangiana</name>
    <dbReference type="NCBI Taxonomy" id="176857"/>
    <lineage>
        <taxon>Eukaryota</taxon>
        <taxon>Viridiplantae</taxon>
        <taxon>Streptophyta</taxon>
        <taxon>Embryophyta</taxon>
        <taxon>Tracheophyta</taxon>
        <taxon>Spermatophyta</taxon>
        <taxon>Magnoliopsida</taxon>
        <taxon>eudicotyledons</taxon>
        <taxon>Gunneridae</taxon>
        <taxon>Pentapetalae</taxon>
        <taxon>rosids</taxon>
        <taxon>fabids</taxon>
        <taxon>Fagales</taxon>
        <taxon>Betulaceae</taxon>
        <taxon>Carpinus</taxon>
    </lineage>
</organism>
<dbReference type="InterPro" id="IPR011009">
    <property type="entry name" value="Kinase-like_dom_sf"/>
</dbReference>
<dbReference type="PANTHER" id="PTHR21310:SF37">
    <property type="entry name" value="AMINOGLYCOSIDE PHOSPHOTRANSFERASE DOMAIN-CONTAINING PROTEIN"/>
    <property type="match status" value="1"/>
</dbReference>
<dbReference type="EMBL" id="VIBQ01000016">
    <property type="protein sequence ID" value="KAB8356572.1"/>
    <property type="molecule type" value="Genomic_DNA"/>
</dbReference>
<sequence length="514" mass="58581">MSTTKKLRTLTQELTLEEAKGFEVANVLLKLEQPRRQAAFFQHLNEKRDCIQAAAARHLNISPDRCRVAETTQWLKGSFNLCVPLVIEGTATQSRVLMRFPAPYLVGEDFHPGNSDEKLRCEAGVYAWLQDACPSIPIPQLYGFAVSTGQQFTSVAHLPLLSRWFHSLRRRVLLCLGYSPSSYVRHQNHSLGLKDLGVGYLLLEFIEPTKAQMLSNTWQPQDGQCARRSNLFRGLAKILVTLSHVPLPRIGSFTIDDKGLLSLTNRPMTWDIFKLENEHVPTDIPRDLTYSTTDSFVSDILHLHRSRLRHLLNAANNKFDCLYQMQTLTLARSLFPLLFRRDLRHGPFILALPDLHQSNILVDEDWNIVKIIDLEFAASLPIECQHTPTWLTGEGTDQLTPDTYDPPRQEFMRALKEEEERIHDQEGTLSSIMEQGWVTGTFWAALALQSPTALFAICTERILPAFTIEDDAQELSAPRLLMKLWGLDYQDLSEAKAADKQNYDKQLEEVFEKA</sequence>
<evidence type="ECO:0000313" key="3">
    <source>
        <dbReference type="Proteomes" id="UP000327013"/>
    </source>
</evidence>
<reference evidence="2 3" key="1">
    <citation type="submission" date="2019-06" db="EMBL/GenBank/DDBJ databases">
        <title>A chromosomal-level reference genome of Carpinus fangiana (Coryloideae, Betulaceae).</title>
        <authorList>
            <person name="Yang X."/>
            <person name="Wang Z."/>
            <person name="Zhang L."/>
            <person name="Hao G."/>
            <person name="Liu J."/>
            <person name="Yang Y."/>
        </authorList>
    </citation>
    <scope>NUCLEOTIDE SEQUENCE [LARGE SCALE GENOMIC DNA]</scope>
    <source>
        <strain evidence="2">Cfa_2016G</strain>
        <tissue evidence="2">Leaf</tissue>
    </source>
</reference>
<evidence type="ECO:0000313" key="2">
    <source>
        <dbReference type="EMBL" id="KAB8356572.1"/>
    </source>
</evidence>
<dbReference type="InterPro" id="IPR051678">
    <property type="entry name" value="AGP_Transferase"/>
</dbReference>
<protein>
    <submittedName>
        <fullName evidence="2">Uncharacterized protein</fullName>
    </submittedName>
</protein>
<keyword evidence="3" id="KW-1185">Reference proteome</keyword>
<feature type="coiled-coil region" evidence="1">
    <location>
        <begin position="408"/>
        <end position="435"/>
    </location>
</feature>
<keyword evidence="1" id="KW-0175">Coiled coil</keyword>
<gene>
    <name evidence="2" type="ORF">FH972_024154</name>
</gene>
<proteinExistence type="predicted"/>
<comment type="caution">
    <text evidence="2">The sequence shown here is derived from an EMBL/GenBank/DDBJ whole genome shotgun (WGS) entry which is preliminary data.</text>
</comment>
<dbReference type="Proteomes" id="UP000327013">
    <property type="component" value="Unassembled WGS sequence"/>
</dbReference>
<dbReference type="PANTHER" id="PTHR21310">
    <property type="entry name" value="AMINOGLYCOSIDE PHOSPHOTRANSFERASE-RELATED-RELATED"/>
    <property type="match status" value="1"/>
</dbReference>
<name>A0A5N6KY11_9ROSI</name>